<accession>A0AAP3YZQ0</accession>
<proteinExistence type="predicted"/>
<dbReference type="AlphaFoldDB" id="A0AAP3YZQ0"/>
<organism evidence="1 2">
    <name type="scientific">Lactococcus lactis</name>
    <dbReference type="NCBI Taxonomy" id="1358"/>
    <lineage>
        <taxon>Bacteria</taxon>
        <taxon>Bacillati</taxon>
        <taxon>Bacillota</taxon>
        <taxon>Bacilli</taxon>
        <taxon>Lactobacillales</taxon>
        <taxon>Streptococcaceae</taxon>
        <taxon>Lactococcus</taxon>
    </lineage>
</organism>
<dbReference type="Proteomes" id="UP001152598">
    <property type="component" value="Unassembled WGS sequence"/>
</dbReference>
<evidence type="ECO:0000313" key="1">
    <source>
        <dbReference type="EMBL" id="MDG4975674.1"/>
    </source>
</evidence>
<dbReference type="EMBL" id="JAOWLV010000002">
    <property type="protein sequence ID" value="MDG4975674.1"/>
    <property type="molecule type" value="Genomic_DNA"/>
</dbReference>
<comment type="caution">
    <text evidence="1">The sequence shown here is derived from an EMBL/GenBank/DDBJ whole genome shotgun (WGS) entry which is preliminary data.</text>
</comment>
<reference evidence="1" key="1">
    <citation type="submission" date="2022-10" db="EMBL/GenBank/DDBJ databases">
        <authorList>
            <person name="Turner M.S."/>
            <person name="Huang W."/>
        </authorList>
    </citation>
    <scope>NUCLEOTIDE SEQUENCE</scope>
    <source>
        <strain evidence="1">54</strain>
    </source>
</reference>
<protein>
    <submittedName>
        <fullName evidence="1">Uncharacterized protein</fullName>
    </submittedName>
</protein>
<reference evidence="1" key="2">
    <citation type="journal article" date="2023" name="Food Microbiol.">
        <title>Evaluation of the fermentation potential of lactic acid bacteria isolated from herbs, fruits and vegetables as starter cultures in nut-based milk alternatives.</title>
        <authorList>
            <person name="Huang W."/>
            <person name="Dong A."/>
            <person name="Pham H.T."/>
            <person name="Zhou C."/>
            <person name="Huo Z."/>
            <person name="Watjen A.P."/>
            <person name="Prakash S."/>
            <person name="Bang-Berthelsen C.H."/>
            <person name="Turner M.S."/>
        </authorList>
    </citation>
    <scope>NUCLEOTIDE SEQUENCE</scope>
    <source>
        <strain evidence="1">54</strain>
    </source>
</reference>
<name>A0AAP3YZQ0_9LACT</name>
<sequence>MEKEKLQDVSNITRCPNCKTIDAFMLAKIKRLQPDYTLGGNDWYCYNCDTKFTLKPNDERGSQK</sequence>
<evidence type="ECO:0000313" key="2">
    <source>
        <dbReference type="Proteomes" id="UP001152598"/>
    </source>
</evidence>
<gene>
    <name evidence="1" type="ORF">OGZ50_02850</name>
</gene>
<dbReference type="RefSeq" id="WP_201248412.1">
    <property type="nucleotide sequence ID" value="NZ_CAOFZD010000004.1"/>
</dbReference>